<accession>A0A2T0R3R4</accession>
<evidence type="ECO:0000313" key="3">
    <source>
        <dbReference type="Proteomes" id="UP000238083"/>
    </source>
</evidence>
<evidence type="ECO:0000313" key="2">
    <source>
        <dbReference type="EMBL" id="PRY14650.1"/>
    </source>
</evidence>
<comment type="caution">
    <text evidence="2">The sequence shown here is derived from an EMBL/GenBank/DDBJ whole genome shotgun (WGS) entry which is preliminary data.</text>
</comment>
<name>A0A2T0R3R4_9ACTN</name>
<reference evidence="2 3" key="1">
    <citation type="submission" date="2018-03" db="EMBL/GenBank/DDBJ databases">
        <title>Genomic Encyclopedia of Archaeal and Bacterial Type Strains, Phase II (KMG-II): from individual species to whole genera.</title>
        <authorList>
            <person name="Goeker M."/>
        </authorList>
    </citation>
    <scope>NUCLEOTIDE SEQUENCE [LARGE SCALE GENOMIC DNA]</scope>
    <source>
        <strain evidence="2 3">DSM 19711</strain>
    </source>
</reference>
<proteinExistence type="predicted"/>
<dbReference type="InterPro" id="IPR001387">
    <property type="entry name" value="Cro/C1-type_HTH"/>
</dbReference>
<dbReference type="PANTHER" id="PTHR35010">
    <property type="entry name" value="BLL4672 PROTEIN-RELATED"/>
    <property type="match status" value="1"/>
</dbReference>
<dbReference type="CDD" id="cd00093">
    <property type="entry name" value="HTH_XRE"/>
    <property type="match status" value="1"/>
</dbReference>
<sequence>MPARTVARTTQVGDFLRARRDALQPEDVGLTREPGRRVPGLRREEVAQLADISPEYYLRLEQGRDHQPSEQVLAALCRALRLDPAAADYLYRLVHPFRRRLVPAPRPEPTDDSDLVAVVGAFQNPAIVVDRTKDVVAVNGLAAAMAAHWCRPGHNVVLASFTPQVRQQMPDWARHARRMVASLRLSADPDDPRLQEIVGRLSLQDRDFQRWWASHEVSAVTHGTVPMTIDHHGDVVLQWHELDLPDHPGHVVTMFSAIDDAGRRGLDLVRSRAGASRGRTRSERSDVLVAAG</sequence>
<dbReference type="SUPFAM" id="SSF47413">
    <property type="entry name" value="lambda repressor-like DNA-binding domains"/>
    <property type="match status" value="1"/>
</dbReference>
<dbReference type="Gene3D" id="3.30.450.180">
    <property type="match status" value="1"/>
</dbReference>
<dbReference type="PANTHER" id="PTHR35010:SF2">
    <property type="entry name" value="BLL4672 PROTEIN"/>
    <property type="match status" value="1"/>
</dbReference>
<dbReference type="Pfam" id="PF17765">
    <property type="entry name" value="MLTR_LBD"/>
    <property type="match status" value="1"/>
</dbReference>
<gene>
    <name evidence="2" type="ORF">CLV37_106209</name>
</gene>
<dbReference type="Proteomes" id="UP000238083">
    <property type="component" value="Unassembled WGS sequence"/>
</dbReference>
<keyword evidence="3" id="KW-1185">Reference proteome</keyword>
<dbReference type="PROSITE" id="PS50943">
    <property type="entry name" value="HTH_CROC1"/>
    <property type="match status" value="1"/>
</dbReference>
<dbReference type="Pfam" id="PF13560">
    <property type="entry name" value="HTH_31"/>
    <property type="match status" value="1"/>
</dbReference>
<dbReference type="AlphaFoldDB" id="A0A2T0R3R4"/>
<feature type="domain" description="HTH cro/C1-type" evidence="1">
    <location>
        <begin position="40"/>
        <end position="87"/>
    </location>
</feature>
<protein>
    <submittedName>
        <fullName evidence="2">Helix-turn-helix protein</fullName>
    </submittedName>
</protein>
<dbReference type="SMART" id="SM00530">
    <property type="entry name" value="HTH_XRE"/>
    <property type="match status" value="1"/>
</dbReference>
<dbReference type="InterPro" id="IPR010982">
    <property type="entry name" value="Lambda_DNA-bd_dom_sf"/>
</dbReference>
<dbReference type="GO" id="GO:0003677">
    <property type="term" value="F:DNA binding"/>
    <property type="evidence" value="ECO:0007669"/>
    <property type="project" value="InterPro"/>
</dbReference>
<evidence type="ECO:0000259" key="1">
    <source>
        <dbReference type="PROSITE" id="PS50943"/>
    </source>
</evidence>
<dbReference type="Gene3D" id="1.10.260.40">
    <property type="entry name" value="lambda repressor-like DNA-binding domains"/>
    <property type="match status" value="1"/>
</dbReference>
<organism evidence="2 3">
    <name type="scientific">Kineococcus rhizosphaerae</name>
    <dbReference type="NCBI Taxonomy" id="559628"/>
    <lineage>
        <taxon>Bacteria</taxon>
        <taxon>Bacillati</taxon>
        <taxon>Actinomycetota</taxon>
        <taxon>Actinomycetes</taxon>
        <taxon>Kineosporiales</taxon>
        <taxon>Kineosporiaceae</taxon>
        <taxon>Kineococcus</taxon>
    </lineage>
</organism>
<dbReference type="EMBL" id="PVZF01000006">
    <property type="protein sequence ID" value="PRY14650.1"/>
    <property type="molecule type" value="Genomic_DNA"/>
</dbReference>
<dbReference type="RefSeq" id="WP_170127253.1">
    <property type="nucleotide sequence ID" value="NZ_PVZF01000006.1"/>
</dbReference>
<dbReference type="InterPro" id="IPR041413">
    <property type="entry name" value="MLTR_LBD"/>
</dbReference>